<dbReference type="RefSeq" id="WP_243346677.1">
    <property type="nucleotide sequence ID" value="NZ_AP027081.1"/>
</dbReference>
<dbReference type="KEGG" id="msea:METESE_01130"/>
<sequence>MITVNGDRLDWTEGMTIRDVLRVRNYKFPLLVIKVDDALVQPRAYDTTTVPDGAVVSVVHLLSGG</sequence>
<dbReference type="InterPro" id="IPR010035">
    <property type="entry name" value="Thi_S"/>
</dbReference>
<protein>
    <submittedName>
        <fullName evidence="1">Thiamine biosynthesis protein ThiS</fullName>
    </submittedName>
</protein>
<dbReference type="Gene3D" id="3.10.20.30">
    <property type="match status" value="1"/>
</dbReference>
<accession>A0AA48KBJ7</accession>
<dbReference type="InterPro" id="IPR016155">
    <property type="entry name" value="Mopterin_synth/thiamin_S_b"/>
</dbReference>
<dbReference type="SUPFAM" id="SSF54285">
    <property type="entry name" value="MoaD/ThiS"/>
    <property type="match status" value="1"/>
</dbReference>
<proteinExistence type="predicted"/>
<dbReference type="Pfam" id="PF02597">
    <property type="entry name" value="ThiS"/>
    <property type="match status" value="1"/>
</dbReference>
<gene>
    <name evidence="1" type="ORF">METESE_01130</name>
</gene>
<keyword evidence="2" id="KW-1185">Reference proteome</keyword>
<dbReference type="NCBIfam" id="TIGR01683">
    <property type="entry name" value="thiS"/>
    <property type="match status" value="1"/>
</dbReference>
<dbReference type="AlphaFoldDB" id="A0AA48KBJ7"/>
<dbReference type="CDD" id="cd00565">
    <property type="entry name" value="Ubl_ThiS"/>
    <property type="match status" value="1"/>
</dbReference>
<reference evidence="1" key="1">
    <citation type="journal article" date="2023" name="Int. J. Syst. Evol. Microbiol.">
        <title>Mesoterricola silvestris gen. nov., sp. nov., Mesoterricola sediminis sp. nov., Geothrix oryzae sp. nov., Geothrix edaphica sp. nov., Geothrix rubra sp. nov., and Geothrix limicola sp. nov., six novel members of Acidobacteriota isolated from soils.</title>
        <authorList>
            <person name="Itoh H."/>
            <person name="Sugisawa Y."/>
            <person name="Mise K."/>
            <person name="Xu Z."/>
            <person name="Kuniyasu M."/>
            <person name="Ushijima N."/>
            <person name="Kawano K."/>
            <person name="Kobayashi E."/>
            <person name="Shiratori Y."/>
            <person name="Masuda Y."/>
            <person name="Senoo K."/>
        </authorList>
    </citation>
    <scope>NUCLEOTIDE SEQUENCE</scope>
    <source>
        <strain evidence="1">W786</strain>
    </source>
</reference>
<name>A0AA48KBJ7_9BACT</name>
<evidence type="ECO:0000313" key="2">
    <source>
        <dbReference type="Proteomes" id="UP001228113"/>
    </source>
</evidence>
<organism evidence="1 2">
    <name type="scientific">Mesoterricola sediminis</name>
    <dbReference type="NCBI Taxonomy" id="2927980"/>
    <lineage>
        <taxon>Bacteria</taxon>
        <taxon>Pseudomonadati</taxon>
        <taxon>Acidobacteriota</taxon>
        <taxon>Holophagae</taxon>
        <taxon>Holophagales</taxon>
        <taxon>Holophagaceae</taxon>
        <taxon>Mesoterricola</taxon>
    </lineage>
</organism>
<evidence type="ECO:0000313" key="1">
    <source>
        <dbReference type="EMBL" id="BDU75155.1"/>
    </source>
</evidence>
<dbReference type="EMBL" id="AP027081">
    <property type="protein sequence ID" value="BDU75155.1"/>
    <property type="molecule type" value="Genomic_DNA"/>
</dbReference>
<dbReference type="InterPro" id="IPR003749">
    <property type="entry name" value="ThiS/MoaD-like"/>
</dbReference>
<dbReference type="InterPro" id="IPR012675">
    <property type="entry name" value="Beta-grasp_dom_sf"/>
</dbReference>
<dbReference type="Proteomes" id="UP001228113">
    <property type="component" value="Chromosome"/>
</dbReference>